<dbReference type="Gene3D" id="3.40.50.2000">
    <property type="entry name" value="Glycogen Phosphorylase B"/>
    <property type="match status" value="2"/>
</dbReference>
<protein>
    <recommendedName>
        <fullName evidence="5">Glycosyltransferase family 9 protein</fullName>
    </recommendedName>
</protein>
<evidence type="ECO:0000256" key="1">
    <source>
        <dbReference type="ARBA" id="ARBA00022676"/>
    </source>
</evidence>
<dbReference type="PANTHER" id="PTHR30160:SF1">
    <property type="entry name" value="LIPOPOLYSACCHARIDE 1,2-N-ACETYLGLUCOSAMINETRANSFERASE-RELATED"/>
    <property type="match status" value="1"/>
</dbReference>
<dbReference type="GO" id="GO:0009244">
    <property type="term" value="P:lipopolysaccharide core region biosynthetic process"/>
    <property type="evidence" value="ECO:0007669"/>
    <property type="project" value="TreeGrafter"/>
</dbReference>
<dbReference type="Proteomes" id="UP000052008">
    <property type="component" value="Unassembled WGS sequence"/>
</dbReference>
<dbReference type="AlphaFoldDB" id="A0A0S7WSH4"/>
<dbReference type="STRING" id="1703770.AMJ39_06190"/>
<evidence type="ECO:0000256" key="2">
    <source>
        <dbReference type="ARBA" id="ARBA00022679"/>
    </source>
</evidence>
<comment type="caution">
    <text evidence="3">The sequence shown here is derived from an EMBL/GenBank/DDBJ whole genome shotgun (WGS) entry which is preliminary data.</text>
</comment>
<dbReference type="GO" id="GO:0005829">
    <property type="term" value="C:cytosol"/>
    <property type="evidence" value="ECO:0007669"/>
    <property type="project" value="TreeGrafter"/>
</dbReference>
<name>A0A0S7WSH4_UNCT6</name>
<dbReference type="GO" id="GO:0008713">
    <property type="term" value="F:ADP-heptose-lipopolysaccharide heptosyltransferase activity"/>
    <property type="evidence" value="ECO:0007669"/>
    <property type="project" value="TreeGrafter"/>
</dbReference>
<accession>A0A0S7WSH4</accession>
<sequence length="302" mass="33282">TPALAALRRAFPQSVISVVVREYAREVLYHNPNIDQLLIFPERWYGWPPSKWLALWRGLRREPFDLTIVLNTVSHSVSSDFVAYLGGAPVRAGSGHLPFVETGDNFVYNVVVGRDPAPKHEVERSLDIVRALGIEADGEAPRIFLTDGEREDGREILGSLGVYHDGDRGDRARSLVGVHAGPRDVRRRWPADELAYLARRLRDQRAVHPIILWGPGEESLRDAMARMIGSGAAVLPPTTLRELAAVLSWLDLCICGDTGVFHVATAVGCPTLSYFAATDPKQWGPYLSARMSTIDAAASAQR</sequence>
<keyword evidence="2" id="KW-0808">Transferase</keyword>
<evidence type="ECO:0000313" key="3">
    <source>
        <dbReference type="EMBL" id="KPJ52995.1"/>
    </source>
</evidence>
<organism evidence="3 4">
    <name type="scientific">candidate division TA06 bacterium DG_24</name>
    <dbReference type="NCBI Taxonomy" id="1703770"/>
    <lineage>
        <taxon>Bacteria</taxon>
        <taxon>Bacteria division TA06</taxon>
    </lineage>
</organism>
<evidence type="ECO:0008006" key="5">
    <source>
        <dbReference type="Google" id="ProtNLM"/>
    </source>
</evidence>
<reference evidence="3 4" key="1">
    <citation type="journal article" date="2015" name="Microbiome">
        <title>Genomic resolution of linkages in carbon, nitrogen, and sulfur cycling among widespread estuary sediment bacteria.</title>
        <authorList>
            <person name="Baker B.J."/>
            <person name="Lazar C.S."/>
            <person name="Teske A.P."/>
            <person name="Dick G.J."/>
        </authorList>
    </citation>
    <scope>NUCLEOTIDE SEQUENCE [LARGE SCALE GENOMIC DNA]</scope>
    <source>
        <strain evidence="3">DG_24</strain>
    </source>
</reference>
<feature type="non-terminal residue" evidence="3">
    <location>
        <position position="1"/>
    </location>
</feature>
<keyword evidence="1" id="KW-0328">Glycosyltransferase</keyword>
<proteinExistence type="predicted"/>
<dbReference type="Pfam" id="PF01075">
    <property type="entry name" value="Glyco_transf_9"/>
    <property type="match status" value="1"/>
</dbReference>
<dbReference type="PANTHER" id="PTHR30160">
    <property type="entry name" value="TETRAACYLDISACCHARIDE 4'-KINASE-RELATED"/>
    <property type="match status" value="1"/>
</dbReference>
<dbReference type="InterPro" id="IPR002201">
    <property type="entry name" value="Glyco_trans_9"/>
</dbReference>
<dbReference type="SUPFAM" id="SSF53756">
    <property type="entry name" value="UDP-Glycosyltransferase/glycogen phosphorylase"/>
    <property type="match status" value="1"/>
</dbReference>
<evidence type="ECO:0000313" key="4">
    <source>
        <dbReference type="Proteomes" id="UP000052008"/>
    </source>
</evidence>
<gene>
    <name evidence="3" type="ORF">AMJ39_06190</name>
</gene>
<dbReference type="CDD" id="cd03789">
    <property type="entry name" value="GT9_LPS_heptosyltransferase"/>
    <property type="match status" value="1"/>
</dbReference>
<dbReference type="InterPro" id="IPR051199">
    <property type="entry name" value="LPS_LOS_Heptosyltrfase"/>
</dbReference>
<dbReference type="EMBL" id="LIZS01000033">
    <property type="protein sequence ID" value="KPJ52995.1"/>
    <property type="molecule type" value="Genomic_DNA"/>
</dbReference>